<keyword evidence="1" id="KW-1133">Transmembrane helix</keyword>
<gene>
    <name evidence="3" type="ORF">FBY41_1575</name>
</gene>
<comment type="caution">
    <text evidence="3">The sequence shown here is derived from an EMBL/GenBank/DDBJ whole genome shotgun (WGS) entry which is preliminary data.</text>
</comment>
<keyword evidence="3" id="KW-0645">Protease</keyword>
<feature type="transmembrane region" description="Helical" evidence="1">
    <location>
        <begin position="189"/>
        <end position="209"/>
    </location>
</feature>
<dbReference type="InterPro" id="IPR015837">
    <property type="entry name" value="UCP026622_CAAX_protease"/>
</dbReference>
<feature type="transmembrane region" description="Helical" evidence="1">
    <location>
        <begin position="80"/>
        <end position="96"/>
    </location>
</feature>
<evidence type="ECO:0000313" key="3">
    <source>
        <dbReference type="EMBL" id="TQM65189.1"/>
    </source>
</evidence>
<proteinExistence type="predicted"/>
<sequence length="283" mass="29587">MTTPVLTLTATPDAHLHTPGTSASDASPVTAEAIRHSAVTRRRLALIARGRRARLASTVVVVFALVGVNLANHLLGWDTMWLGPAGAVALLLFARLQGLSWHQLGLARRTHAKGIRWGLAVVAVVALVYLVGVLLPSTRTAFLDARYHLPPAGALLTAFVLIPVGTVLLEEVAFRSVLWGFLSRHARMWQVLVGSSLLFGLWHVLPAAASATGNAAIGGAFAALGGFAKVGVIVGTVLFTAAGGLVAGELRRRTGSLFASVGMHWATNALGVLFGLVAWQLAG</sequence>
<feature type="transmembrane region" description="Helical" evidence="1">
    <location>
        <begin position="215"/>
        <end position="245"/>
    </location>
</feature>
<name>A0A543I3L8_9MICO</name>
<evidence type="ECO:0000313" key="4">
    <source>
        <dbReference type="Proteomes" id="UP000316747"/>
    </source>
</evidence>
<organism evidence="3 4">
    <name type="scientific">Humibacillus xanthopallidus</name>
    <dbReference type="NCBI Taxonomy" id="412689"/>
    <lineage>
        <taxon>Bacteria</taxon>
        <taxon>Bacillati</taxon>
        <taxon>Actinomycetota</taxon>
        <taxon>Actinomycetes</taxon>
        <taxon>Micrococcales</taxon>
        <taxon>Intrasporangiaceae</taxon>
        <taxon>Humibacillus</taxon>
    </lineage>
</organism>
<dbReference type="GO" id="GO:0080120">
    <property type="term" value="P:CAAX-box protein maturation"/>
    <property type="evidence" value="ECO:0007669"/>
    <property type="project" value="UniProtKB-ARBA"/>
</dbReference>
<dbReference type="InterPro" id="IPR003675">
    <property type="entry name" value="Rce1/LyrA-like_dom"/>
</dbReference>
<dbReference type="PIRSF" id="PIRSF026622">
    <property type="entry name" value="Proteas_026622"/>
    <property type="match status" value="1"/>
</dbReference>
<feature type="transmembrane region" description="Helical" evidence="1">
    <location>
        <begin position="53"/>
        <end position="74"/>
    </location>
</feature>
<feature type="domain" description="CAAX prenyl protease 2/Lysostaphin resistance protein A-like" evidence="2">
    <location>
        <begin position="155"/>
        <end position="270"/>
    </location>
</feature>
<feature type="transmembrane region" description="Helical" evidence="1">
    <location>
        <begin position="257"/>
        <end position="282"/>
    </location>
</feature>
<evidence type="ECO:0000256" key="1">
    <source>
        <dbReference type="SAM" id="Phobius"/>
    </source>
</evidence>
<dbReference type="GO" id="GO:0006508">
    <property type="term" value="P:proteolysis"/>
    <property type="evidence" value="ECO:0007669"/>
    <property type="project" value="UniProtKB-KW"/>
</dbReference>
<feature type="transmembrane region" description="Helical" evidence="1">
    <location>
        <begin position="147"/>
        <end position="169"/>
    </location>
</feature>
<feature type="transmembrane region" description="Helical" evidence="1">
    <location>
        <begin position="117"/>
        <end position="135"/>
    </location>
</feature>
<protein>
    <submittedName>
        <fullName evidence="3">CAAX prenyl protease-like protein</fullName>
    </submittedName>
</protein>
<keyword evidence="4" id="KW-1185">Reference proteome</keyword>
<accession>A0A543I3L8</accession>
<evidence type="ECO:0000259" key="2">
    <source>
        <dbReference type="Pfam" id="PF02517"/>
    </source>
</evidence>
<reference evidence="3 4" key="1">
    <citation type="submission" date="2019-06" db="EMBL/GenBank/DDBJ databases">
        <title>Genome sequencing of plant associated microbes to promote plant fitness in Sorghum bicolor and Oryza sativa.</title>
        <authorList>
            <person name="Coleman-Derr D."/>
        </authorList>
    </citation>
    <scope>NUCLEOTIDE SEQUENCE [LARGE SCALE GENOMIC DNA]</scope>
    <source>
        <strain evidence="3 4">KV-663</strain>
    </source>
</reference>
<dbReference type="Proteomes" id="UP000316747">
    <property type="component" value="Unassembled WGS sequence"/>
</dbReference>
<keyword evidence="1" id="KW-0472">Membrane</keyword>
<dbReference type="GO" id="GO:0004175">
    <property type="term" value="F:endopeptidase activity"/>
    <property type="evidence" value="ECO:0007669"/>
    <property type="project" value="UniProtKB-ARBA"/>
</dbReference>
<dbReference type="AlphaFoldDB" id="A0A543I3L8"/>
<keyword evidence="1" id="KW-0812">Transmembrane</keyword>
<dbReference type="OrthoDB" id="3291654at2"/>
<dbReference type="Pfam" id="PF02517">
    <property type="entry name" value="Rce1-like"/>
    <property type="match status" value="1"/>
</dbReference>
<keyword evidence="3" id="KW-0378">Hydrolase</keyword>
<dbReference type="EMBL" id="VFPM01000001">
    <property type="protein sequence ID" value="TQM65189.1"/>
    <property type="molecule type" value="Genomic_DNA"/>
</dbReference>